<evidence type="ECO:0000313" key="1">
    <source>
        <dbReference type="EMBL" id="PHM54042.1"/>
    </source>
</evidence>
<name>A0A2G0Q4B5_XENHO</name>
<dbReference type="EMBL" id="NJAI01000005">
    <property type="protein sequence ID" value="PHM54042.1"/>
    <property type="molecule type" value="Genomic_DNA"/>
</dbReference>
<protein>
    <submittedName>
        <fullName evidence="1">Uncharacterized protein</fullName>
    </submittedName>
</protein>
<proteinExistence type="predicted"/>
<gene>
    <name evidence="1" type="ORF">Xhom_03112</name>
</gene>
<sequence>MQKPLNTYLVQFSDTGTDGWIYERLSGINHVNSQEAE</sequence>
<reference evidence="1 2" key="1">
    <citation type="journal article" date="2017" name="Nat. Microbiol.">
        <title>Natural product diversity associated with the nematode symbionts Photorhabdus and Xenorhabdus.</title>
        <authorList>
            <person name="Tobias N.J."/>
            <person name="Wolff H."/>
            <person name="Djahanschiri B."/>
            <person name="Grundmann F."/>
            <person name="Kronenwerth M."/>
            <person name="Shi Y.M."/>
            <person name="Simonyi S."/>
            <person name="Grun P."/>
            <person name="Shapiro-Ilan D."/>
            <person name="Pidot S.J."/>
            <person name="Stinear T.P."/>
            <person name="Ebersberger I."/>
            <person name="Bode H.B."/>
        </authorList>
    </citation>
    <scope>NUCLEOTIDE SEQUENCE [LARGE SCALE GENOMIC DNA]</scope>
    <source>
        <strain evidence="1 2">DSM 17903</strain>
    </source>
</reference>
<evidence type="ECO:0000313" key="2">
    <source>
        <dbReference type="Proteomes" id="UP000225433"/>
    </source>
</evidence>
<accession>A0A2G0Q4B5</accession>
<organism evidence="1 2">
    <name type="scientific">Xenorhabdus hominickii</name>
    <dbReference type="NCBI Taxonomy" id="351679"/>
    <lineage>
        <taxon>Bacteria</taxon>
        <taxon>Pseudomonadati</taxon>
        <taxon>Pseudomonadota</taxon>
        <taxon>Gammaproteobacteria</taxon>
        <taxon>Enterobacterales</taxon>
        <taxon>Morganellaceae</taxon>
        <taxon>Xenorhabdus</taxon>
    </lineage>
</organism>
<comment type="caution">
    <text evidence="1">The sequence shown here is derived from an EMBL/GenBank/DDBJ whole genome shotgun (WGS) entry which is preliminary data.</text>
</comment>
<dbReference type="AlphaFoldDB" id="A0A2G0Q4B5"/>
<dbReference type="Proteomes" id="UP000225433">
    <property type="component" value="Unassembled WGS sequence"/>
</dbReference>